<evidence type="ECO:0000256" key="1">
    <source>
        <dbReference type="ARBA" id="ARBA00004141"/>
    </source>
</evidence>
<organism evidence="9 10">
    <name type="scientific">Talaromyces amestolkiae</name>
    <dbReference type="NCBI Taxonomy" id="1196081"/>
    <lineage>
        <taxon>Eukaryota</taxon>
        <taxon>Fungi</taxon>
        <taxon>Dikarya</taxon>
        <taxon>Ascomycota</taxon>
        <taxon>Pezizomycotina</taxon>
        <taxon>Eurotiomycetes</taxon>
        <taxon>Eurotiomycetidae</taxon>
        <taxon>Eurotiales</taxon>
        <taxon>Trichocomaceae</taxon>
        <taxon>Talaromyces</taxon>
        <taxon>Talaromyces sect. Talaromyces</taxon>
    </lineage>
</organism>
<dbReference type="GeneID" id="63793021"/>
<feature type="transmembrane region" description="Helical" evidence="7">
    <location>
        <begin position="313"/>
        <end position="331"/>
    </location>
</feature>
<protein>
    <recommendedName>
        <fullName evidence="8">Major facilitator superfamily (MFS) profile domain-containing protein</fullName>
    </recommendedName>
</protein>
<dbReference type="AlphaFoldDB" id="A0A364KW82"/>
<evidence type="ECO:0000256" key="3">
    <source>
        <dbReference type="ARBA" id="ARBA00022448"/>
    </source>
</evidence>
<feature type="transmembrane region" description="Helical" evidence="7">
    <location>
        <begin position="271"/>
        <end position="293"/>
    </location>
</feature>
<evidence type="ECO:0000256" key="2">
    <source>
        <dbReference type="ARBA" id="ARBA00010992"/>
    </source>
</evidence>
<keyword evidence="5 7" id="KW-1133">Transmembrane helix</keyword>
<feature type="transmembrane region" description="Helical" evidence="7">
    <location>
        <begin position="369"/>
        <end position="393"/>
    </location>
</feature>
<evidence type="ECO:0000256" key="6">
    <source>
        <dbReference type="ARBA" id="ARBA00023136"/>
    </source>
</evidence>
<dbReference type="GO" id="GO:0005351">
    <property type="term" value="F:carbohydrate:proton symporter activity"/>
    <property type="evidence" value="ECO:0007669"/>
    <property type="project" value="TreeGrafter"/>
</dbReference>
<evidence type="ECO:0000313" key="9">
    <source>
        <dbReference type="EMBL" id="RAO67793.1"/>
    </source>
</evidence>
<feature type="transmembrane region" description="Helical" evidence="7">
    <location>
        <begin position="338"/>
        <end position="357"/>
    </location>
</feature>
<keyword evidence="3" id="KW-0813">Transport</keyword>
<feature type="transmembrane region" description="Helical" evidence="7">
    <location>
        <begin position="178"/>
        <end position="201"/>
    </location>
</feature>
<evidence type="ECO:0000256" key="7">
    <source>
        <dbReference type="SAM" id="Phobius"/>
    </source>
</evidence>
<feature type="transmembrane region" description="Helical" evidence="7">
    <location>
        <begin position="91"/>
        <end position="109"/>
    </location>
</feature>
<dbReference type="Gene3D" id="1.20.1250.20">
    <property type="entry name" value="MFS general substrate transporter like domains"/>
    <property type="match status" value="1"/>
</dbReference>
<evidence type="ECO:0000256" key="4">
    <source>
        <dbReference type="ARBA" id="ARBA00022692"/>
    </source>
</evidence>
<keyword evidence="6 7" id="KW-0472">Membrane</keyword>
<dbReference type="EMBL" id="MIKG01000006">
    <property type="protein sequence ID" value="RAO67793.1"/>
    <property type="molecule type" value="Genomic_DNA"/>
</dbReference>
<dbReference type="GO" id="GO:0016020">
    <property type="term" value="C:membrane"/>
    <property type="evidence" value="ECO:0007669"/>
    <property type="project" value="UniProtKB-SubCell"/>
</dbReference>
<dbReference type="OrthoDB" id="4540492at2759"/>
<evidence type="ECO:0000256" key="5">
    <source>
        <dbReference type="ARBA" id="ARBA00022989"/>
    </source>
</evidence>
<name>A0A364KW82_TALAM</name>
<gene>
    <name evidence="9" type="ORF">BHQ10_003805</name>
</gene>
<feature type="transmembrane region" description="Helical" evidence="7">
    <location>
        <begin position="437"/>
        <end position="457"/>
    </location>
</feature>
<keyword evidence="4 7" id="KW-0812">Transmembrane</keyword>
<dbReference type="RefSeq" id="XP_040732309.1">
    <property type="nucleotide sequence ID" value="XM_040876102.1"/>
</dbReference>
<dbReference type="InterPro" id="IPR036259">
    <property type="entry name" value="MFS_trans_sf"/>
</dbReference>
<evidence type="ECO:0000259" key="8">
    <source>
        <dbReference type="PROSITE" id="PS50850"/>
    </source>
</evidence>
<reference evidence="9 10" key="1">
    <citation type="journal article" date="2017" name="Biotechnol. Biofuels">
        <title>Differential beta-glucosidase expression as a function of carbon source availability in Talaromyces amestolkiae: a genomic and proteomic approach.</title>
        <authorList>
            <person name="de Eugenio L.I."/>
            <person name="Mendez-Liter J.A."/>
            <person name="Nieto-Dominguez M."/>
            <person name="Alonso L."/>
            <person name="Gil-Munoz J."/>
            <person name="Barriuso J."/>
            <person name="Prieto A."/>
            <person name="Martinez M.J."/>
        </authorList>
    </citation>
    <scope>NUCLEOTIDE SEQUENCE [LARGE SCALE GENOMIC DNA]</scope>
    <source>
        <strain evidence="9 10">CIB</strain>
    </source>
</reference>
<feature type="transmembrane region" description="Helical" evidence="7">
    <location>
        <begin position="405"/>
        <end position="431"/>
    </location>
</feature>
<comment type="similarity">
    <text evidence="2">Belongs to the major facilitator superfamily. Sugar transporter (TC 2.A.1.1) family.</text>
</comment>
<dbReference type="InterPro" id="IPR020846">
    <property type="entry name" value="MFS_dom"/>
</dbReference>
<sequence>MAANQNSFIRRLQKSSKLMGCLVVAAACVTSTTKGYDGSMMNSLNELPSYTNYFVLHTTTKSLNTCAVWLGGIISAAIAGPVANRYGRRRTLICASIFTIFGAILQAAAQNIPMWIVSRMFIGFGITFSMIAATAYTAETLPVHWRGWGVGLLGDLYYVGGFVASGVTYGTANMNSTWAWRLPSALQGVFSLISLVVLMVVPESPRWLAMQDRNKEALQVIALLHSDGETSHPDALAAYQEILDRIEFERTGGRQISLKHIVKTPDLRMRLILVVSASVCAMLSGNNIVSFYLGDLLNNAGITDSNTQLQITIIMNAWCLVVSIIGTRLLDQFGRKKIAILSNSCMVGMLFLVGGLTARFGTSTNTSGVYGTVASIFLFQGIYSLAWTPLIMLYPPEILNYNMRVYGVGLMEFLGNCFGLLIVFAFPFAFAAIGWKFYMINAAWNVLEVAFVAYFWIETKDMTLEQIDEKLLGLYGKVRYVDGIEGAEGKGDIVQTVKMEEKE</sequence>
<accession>A0A364KW82</accession>
<comment type="caution">
    <text evidence="9">The sequence shown here is derived from an EMBL/GenBank/DDBJ whole genome shotgun (WGS) entry which is preliminary data.</text>
</comment>
<comment type="subcellular location">
    <subcellularLocation>
        <location evidence="1">Membrane</location>
        <topology evidence="1">Multi-pass membrane protein</topology>
    </subcellularLocation>
</comment>
<proteinExistence type="inferred from homology"/>
<feature type="domain" description="Major facilitator superfamily (MFS) profile" evidence="8">
    <location>
        <begin position="23"/>
        <end position="460"/>
    </location>
</feature>
<keyword evidence="10" id="KW-1185">Reference proteome</keyword>
<feature type="transmembrane region" description="Helical" evidence="7">
    <location>
        <begin position="150"/>
        <end position="172"/>
    </location>
</feature>
<dbReference type="FunFam" id="1.20.1250.20:FF:000134">
    <property type="entry name" value="MFS sugar transporter protein"/>
    <property type="match status" value="1"/>
</dbReference>
<evidence type="ECO:0000313" key="10">
    <source>
        <dbReference type="Proteomes" id="UP000249363"/>
    </source>
</evidence>
<dbReference type="Proteomes" id="UP000249363">
    <property type="component" value="Unassembled WGS sequence"/>
</dbReference>
<dbReference type="Pfam" id="PF00083">
    <property type="entry name" value="Sugar_tr"/>
    <property type="match status" value="1"/>
</dbReference>
<dbReference type="InterPro" id="IPR050360">
    <property type="entry name" value="MFS_Sugar_Transporters"/>
</dbReference>
<dbReference type="PROSITE" id="PS50850">
    <property type="entry name" value="MFS"/>
    <property type="match status" value="1"/>
</dbReference>
<dbReference type="InterPro" id="IPR005828">
    <property type="entry name" value="MFS_sugar_transport-like"/>
</dbReference>
<dbReference type="PANTHER" id="PTHR48022:SF31">
    <property type="entry name" value="HEXOSE TRANSPORTER"/>
    <property type="match status" value="1"/>
</dbReference>
<dbReference type="PANTHER" id="PTHR48022">
    <property type="entry name" value="PLASTIDIC GLUCOSE TRANSPORTER 4"/>
    <property type="match status" value="1"/>
</dbReference>
<feature type="transmembrane region" description="Helical" evidence="7">
    <location>
        <begin position="115"/>
        <end position="138"/>
    </location>
</feature>
<dbReference type="SUPFAM" id="SSF103473">
    <property type="entry name" value="MFS general substrate transporter"/>
    <property type="match status" value="1"/>
</dbReference>